<dbReference type="Proteomes" id="UP000029989">
    <property type="component" value="Unassembled WGS sequence"/>
</dbReference>
<comment type="caution">
    <text evidence="2">The sequence shown here is derived from an EMBL/GenBank/DDBJ whole genome shotgun (WGS) entry which is preliminary data.</text>
</comment>
<evidence type="ECO:0000313" key="3">
    <source>
        <dbReference type="Proteomes" id="UP000029989"/>
    </source>
</evidence>
<dbReference type="RefSeq" id="WP_052101588.1">
    <property type="nucleotide sequence ID" value="NZ_AVPT01000071.1"/>
</dbReference>
<keyword evidence="3" id="KW-1185">Reference proteome</keyword>
<proteinExistence type="predicted"/>
<organism evidence="2 3">
    <name type="scientific">Lysobacter arseniciresistens ZS79</name>
    <dbReference type="NCBI Taxonomy" id="913325"/>
    <lineage>
        <taxon>Bacteria</taxon>
        <taxon>Pseudomonadati</taxon>
        <taxon>Pseudomonadota</taxon>
        <taxon>Gammaproteobacteria</taxon>
        <taxon>Lysobacterales</taxon>
        <taxon>Lysobacteraceae</taxon>
        <taxon>Novilysobacter</taxon>
    </lineage>
</organism>
<feature type="domain" description="DUF4440" evidence="1">
    <location>
        <begin position="7"/>
        <end position="97"/>
    </location>
</feature>
<name>A0A0A0EMV4_9GAMM</name>
<sequence length="112" mass="12496">MTGQAEIMELERRFWQAMVDMDVDAAIALLDEPAVTANAHGIHHFTPAEYKAMALSEDARVTDFEFFDEQVLFPTPDVAIASYRARQAFTAGGEHVEMLVYDRRPPAFSSGS</sequence>
<dbReference type="EMBL" id="AVPT01000071">
    <property type="protein sequence ID" value="KGM51610.1"/>
    <property type="molecule type" value="Genomic_DNA"/>
</dbReference>
<dbReference type="OrthoDB" id="121974at2"/>
<dbReference type="InterPro" id="IPR027843">
    <property type="entry name" value="DUF4440"/>
</dbReference>
<accession>A0A0A0EMV4</accession>
<feature type="non-terminal residue" evidence="2">
    <location>
        <position position="112"/>
    </location>
</feature>
<gene>
    <name evidence="2" type="ORF">N799_13475</name>
</gene>
<evidence type="ECO:0000259" key="1">
    <source>
        <dbReference type="Pfam" id="PF14534"/>
    </source>
</evidence>
<dbReference type="SUPFAM" id="SSF54427">
    <property type="entry name" value="NTF2-like"/>
    <property type="match status" value="1"/>
</dbReference>
<dbReference type="AlphaFoldDB" id="A0A0A0EMV4"/>
<dbReference type="Pfam" id="PF14534">
    <property type="entry name" value="DUF4440"/>
    <property type="match status" value="1"/>
</dbReference>
<reference evidence="2 3" key="1">
    <citation type="journal article" date="2015" name="Stand. Genomic Sci.">
        <title>Genomic information of the arsenic-resistant bacterium Lysobacter arseniciresistens type strain ZS79(T) and comparison of Lysobacter draft genomes.</title>
        <authorList>
            <person name="Liu L."/>
            <person name="Zhang S."/>
            <person name="Luo M."/>
            <person name="Wang G."/>
        </authorList>
    </citation>
    <scope>NUCLEOTIDE SEQUENCE [LARGE SCALE GENOMIC DNA]</scope>
    <source>
        <strain evidence="2 3">ZS79</strain>
    </source>
</reference>
<dbReference type="Gene3D" id="3.10.450.50">
    <property type="match status" value="1"/>
</dbReference>
<dbReference type="InterPro" id="IPR032710">
    <property type="entry name" value="NTF2-like_dom_sf"/>
</dbReference>
<evidence type="ECO:0000313" key="2">
    <source>
        <dbReference type="EMBL" id="KGM51610.1"/>
    </source>
</evidence>
<protein>
    <recommendedName>
        <fullName evidence="1">DUF4440 domain-containing protein</fullName>
    </recommendedName>
</protein>